<dbReference type="SMR" id="A0A1C9EG88"/>
<evidence type="ECO:0000313" key="2">
    <source>
        <dbReference type="EMBL" id="AON96511.1"/>
    </source>
</evidence>
<sequence length="326" mass="37608">MSTTFRGKKEEEEEEEEEKEEKEEELFNPFKEEFLEEGKTVSEEINNPFEEEEEEEIPNPFEVETNYLPEIDKLLMLYQKGFIDKDMVDLASKILGIELDLGDYKQIGKSLIKVPIIIIAKPSHFGEIKQEIPEAEIADPYSKKYPIISLLSLEKTINTLTNAKMPWKRFSIFIDASYTTDIPQSAVALLNGLIDILRKAGYDVKLYTKYGEEPITLDEESASRFVSMENPNLAKILCHAKKVQGLDKTCDDSRWWEYDLWGNRKKNVIDQDKVRQIALKYNVSPVLVRYIANSIGNPRSLRRYAESFNVPEQLVMDIAKELSSSS</sequence>
<name>A0A1C9EG88_ATV</name>
<feature type="compositionally biased region" description="Acidic residues" evidence="1">
    <location>
        <begin position="11"/>
        <end position="26"/>
    </location>
</feature>
<organism evidence="2">
    <name type="scientific">Acidianus two-tailed phage variant 1</name>
    <dbReference type="NCBI Taxonomy" id="1898550"/>
    <lineage>
        <taxon>Viruses</taxon>
        <taxon>Viruses incertae sedis</taxon>
        <taxon>Bicaudaviridae</taxon>
        <taxon>Bicaudavirus</taxon>
        <taxon>Acidianus two-tailed virus</taxon>
    </lineage>
</organism>
<feature type="region of interest" description="Disordered" evidence="1">
    <location>
        <begin position="1"/>
        <end position="28"/>
    </location>
</feature>
<dbReference type="EMBL" id="KX607102">
    <property type="protein sequence ID" value="AON96511.1"/>
    <property type="molecule type" value="Genomic_DNA"/>
</dbReference>
<proteinExistence type="predicted"/>
<dbReference type="Proteomes" id="UP000225139">
    <property type="component" value="Segment"/>
</dbReference>
<protein>
    <submittedName>
        <fullName evidence="2">Uncharacterized protein</fullName>
    </submittedName>
</protein>
<evidence type="ECO:0000256" key="1">
    <source>
        <dbReference type="SAM" id="MobiDB-lite"/>
    </source>
</evidence>
<accession>A0A1C9EG88</accession>
<reference evidence="2" key="1">
    <citation type="submission" date="2016-07" db="EMBL/GenBank/DDBJ databases">
        <authorList>
            <person name="Vestergaard G."/>
            <person name="Garrett R.A."/>
        </authorList>
    </citation>
    <scope>NUCLEOTIDE SEQUENCE [LARGE SCALE GENOMIC DNA]</scope>
    <source>
        <strain evidence="2">ATV.v1</strain>
    </source>
</reference>